<dbReference type="Proteomes" id="UP000214646">
    <property type="component" value="Unassembled WGS sequence"/>
</dbReference>
<dbReference type="Pfam" id="PF12034">
    <property type="entry name" value="YfbK_C"/>
    <property type="match status" value="1"/>
</dbReference>
<dbReference type="AlphaFoldDB" id="A0A225DB71"/>
<evidence type="ECO:0000313" key="2">
    <source>
        <dbReference type="EMBL" id="OWK38712.1"/>
    </source>
</evidence>
<dbReference type="EMBL" id="NIDE01000014">
    <property type="protein sequence ID" value="OWK38712.1"/>
    <property type="molecule type" value="Genomic_DNA"/>
</dbReference>
<keyword evidence="3" id="KW-1185">Reference proteome</keyword>
<reference evidence="3" key="1">
    <citation type="submission" date="2017-06" db="EMBL/GenBank/DDBJ databases">
        <title>Genome analysis of Fimbriiglobus ruber SP5, the first member of the order Planctomycetales with confirmed chitinolytic capability.</title>
        <authorList>
            <person name="Ravin N.V."/>
            <person name="Rakitin A.L."/>
            <person name="Ivanova A.A."/>
            <person name="Beletsky A.V."/>
            <person name="Kulichevskaya I.S."/>
            <person name="Mardanov A.V."/>
            <person name="Dedysh S.N."/>
        </authorList>
    </citation>
    <scope>NUCLEOTIDE SEQUENCE [LARGE SCALE GENOMIC DNA]</scope>
    <source>
        <strain evidence="3">SP5</strain>
    </source>
</reference>
<comment type="caution">
    <text evidence="2">The sequence shown here is derived from an EMBL/GenBank/DDBJ whole genome shotgun (WGS) entry which is preliminary data.</text>
</comment>
<proteinExistence type="predicted"/>
<dbReference type="InterPro" id="IPR021908">
    <property type="entry name" value="YfbK_C"/>
</dbReference>
<evidence type="ECO:0000313" key="3">
    <source>
        <dbReference type="Proteomes" id="UP000214646"/>
    </source>
</evidence>
<gene>
    <name evidence="2" type="ORF">FRUB_07832</name>
</gene>
<evidence type="ECO:0000259" key="1">
    <source>
        <dbReference type="Pfam" id="PF12034"/>
    </source>
</evidence>
<name>A0A225DB71_9BACT</name>
<sequence length="133" mass="14262">MPLTLPGVDPLKYQQPTTAPTAVAATGEWLTAKMRYKHPEADTSRELVRAMPGDALGKSAPADFQFAAAVAEFGMLLRQSPYKGTSNYDHVLVAAEANAGTDPGKHRAEFTALVRQARRLTKVAAEEPIAGKN</sequence>
<accession>A0A225DB71</accession>
<dbReference type="OrthoDB" id="9805121at2"/>
<protein>
    <submittedName>
        <fullName evidence="2">von Willebrand factor type A domain protein</fullName>
    </submittedName>
</protein>
<feature type="domain" description="Uncharacterized protein YfbK C-terminal" evidence="1">
    <location>
        <begin position="8"/>
        <end position="120"/>
    </location>
</feature>
<organism evidence="2 3">
    <name type="scientific">Fimbriiglobus ruber</name>
    <dbReference type="NCBI Taxonomy" id="1908690"/>
    <lineage>
        <taxon>Bacteria</taxon>
        <taxon>Pseudomonadati</taxon>
        <taxon>Planctomycetota</taxon>
        <taxon>Planctomycetia</taxon>
        <taxon>Gemmatales</taxon>
        <taxon>Gemmataceae</taxon>
        <taxon>Fimbriiglobus</taxon>
    </lineage>
</organism>